<feature type="compositionally biased region" description="Acidic residues" evidence="8">
    <location>
        <begin position="23"/>
        <end position="41"/>
    </location>
</feature>
<dbReference type="InParanoid" id="H0EUY7"/>
<dbReference type="EMBL" id="AGUE01000182">
    <property type="protein sequence ID" value="EHK97692.1"/>
    <property type="molecule type" value="Genomic_DNA"/>
</dbReference>
<dbReference type="Gene3D" id="2.130.10.10">
    <property type="entry name" value="YVTN repeat-like/Quinoprotein amine dehydrogenase"/>
    <property type="match status" value="1"/>
</dbReference>
<keyword evidence="3" id="KW-0645">Protease</keyword>
<dbReference type="InterPro" id="IPR001261">
    <property type="entry name" value="ArgE/DapE_CS"/>
</dbReference>
<feature type="repeat" description="WD" evidence="7">
    <location>
        <begin position="259"/>
        <end position="302"/>
    </location>
</feature>
<protein>
    <submittedName>
        <fullName evidence="9">Putative di-and tripeptidase DUG2</fullName>
    </submittedName>
</protein>
<evidence type="ECO:0000256" key="4">
    <source>
        <dbReference type="ARBA" id="ARBA00022723"/>
    </source>
</evidence>
<evidence type="ECO:0000313" key="9">
    <source>
        <dbReference type="EMBL" id="EHK97692.1"/>
    </source>
</evidence>
<dbReference type="PROSITE" id="PS50082">
    <property type="entry name" value="WD_REPEATS_2"/>
    <property type="match status" value="2"/>
</dbReference>
<gene>
    <name evidence="9" type="ORF">M7I_6577</name>
</gene>
<keyword evidence="6" id="KW-0378">Hydrolase</keyword>
<accession>H0EUY7</accession>
<dbReference type="GO" id="GO:0006751">
    <property type="term" value="P:glutathione catabolic process"/>
    <property type="evidence" value="ECO:0007669"/>
    <property type="project" value="TreeGrafter"/>
</dbReference>
<feature type="repeat" description="WD" evidence="7">
    <location>
        <begin position="134"/>
        <end position="160"/>
    </location>
</feature>
<dbReference type="GO" id="GO:0046872">
    <property type="term" value="F:metal ion binding"/>
    <property type="evidence" value="ECO:0007669"/>
    <property type="project" value="UniProtKB-KW"/>
</dbReference>
<dbReference type="SUPFAM" id="SSF50978">
    <property type="entry name" value="WD40 repeat-like"/>
    <property type="match status" value="1"/>
</dbReference>
<dbReference type="Gene3D" id="3.40.630.10">
    <property type="entry name" value="Zn peptidases"/>
    <property type="match status" value="1"/>
</dbReference>
<evidence type="ECO:0000256" key="6">
    <source>
        <dbReference type="ARBA" id="ARBA00022801"/>
    </source>
</evidence>
<dbReference type="Proteomes" id="UP000005446">
    <property type="component" value="Unassembled WGS sequence"/>
</dbReference>
<dbReference type="SUPFAM" id="SSF53187">
    <property type="entry name" value="Zn-dependent exopeptidases"/>
    <property type="match status" value="1"/>
</dbReference>
<sequence>MCNASAWVDDHEDAPSKGQQYDETAEEVEEVEDTAATASDDDEVYEVTDRSEDGAEIVRGKERPELAHHLQNDSSILALVHGGTSTPRPLPSRTSVTDGEVLEIDKAHMKHYAHFGYVYCMLLVRGVTRLVESDEDVLISGGGDGTIKIWKLAHGNQDITEVACLGEDDAESVLSMAVDGSFLYSSKLEGVVELWDLDTKQKLRVIKAHRGDVMTLQMGWGFLWSAGSTGFARKYSTVQYGKYQNSSQFNQQYHCVNRWKAHEGRILASAVTTYNGQQLYITGANDNSVSIWNITDRRLETRGRPEIADSQLMKSLQEFVSFKTISSRPDHAEDCRRGATFLRTLFKKHGAQTEMLNTSDGRNPVVYAKFRGNSETSSKRKKILFYGHYDVVPADNKQDKWIVDPFDMKGVNGYLYGRGVSDNKGPIMAALYGVVDLVLAQELESDITFLIEGEEESGSRGFKEAVRQHKDLLLARR</sequence>
<dbReference type="PANTHER" id="PTHR43270">
    <property type="entry name" value="BETA-ALA-HIS DIPEPTIDASE"/>
    <property type="match status" value="1"/>
</dbReference>
<dbReference type="FunCoup" id="H0EUY7">
    <property type="interactions" value="72"/>
</dbReference>
<organism evidence="9 10">
    <name type="scientific">Glarea lozoyensis (strain ATCC 74030 / MF5533)</name>
    <dbReference type="NCBI Taxonomy" id="1104152"/>
    <lineage>
        <taxon>Eukaryota</taxon>
        <taxon>Fungi</taxon>
        <taxon>Dikarya</taxon>
        <taxon>Ascomycota</taxon>
        <taxon>Pezizomycotina</taxon>
        <taxon>Leotiomycetes</taxon>
        <taxon>Helotiales</taxon>
        <taxon>Helotiaceae</taxon>
        <taxon>Glarea</taxon>
    </lineage>
</organism>
<evidence type="ECO:0000256" key="1">
    <source>
        <dbReference type="ARBA" id="ARBA00006247"/>
    </source>
</evidence>
<evidence type="ECO:0000256" key="8">
    <source>
        <dbReference type="SAM" id="MobiDB-lite"/>
    </source>
</evidence>
<dbReference type="PANTHER" id="PTHR43270:SF8">
    <property type="entry name" value="DI- AND TRIPEPTIDASE DUG2-RELATED"/>
    <property type="match status" value="1"/>
</dbReference>
<reference evidence="9 10" key="1">
    <citation type="journal article" date="2012" name="Eukaryot. Cell">
        <title>Genome sequence of the fungus Glarea lozoyensis: the first genome sequence of a species from the Helotiaceae family.</title>
        <authorList>
            <person name="Youssar L."/>
            <person name="Gruening B.A."/>
            <person name="Erxleben A."/>
            <person name="Guenther S."/>
            <person name="Huettel W."/>
        </authorList>
    </citation>
    <scope>NUCLEOTIDE SEQUENCE [LARGE SCALE GENOMIC DNA]</scope>
    <source>
        <strain evidence="10">ATCC 74030 / MF5533</strain>
    </source>
</reference>
<dbReference type="InterPro" id="IPR020472">
    <property type="entry name" value="WD40_PAC1"/>
</dbReference>
<dbReference type="InterPro" id="IPR036322">
    <property type="entry name" value="WD40_repeat_dom_sf"/>
</dbReference>
<dbReference type="InterPro" id="IPR015943">
    <property type="entry name" value="WD40/YVTN_repeat-like_dom_sf"/>
</dbReference>
<dbReference type="AlphaFoldDB" id="H0EUY7"/>
<dbReference type="Pfam" id="PF00400">
    <property type="entry name" value="WD40"/>
    <property type="match status" value="2"/>
</dbReference>
<dbReference type="GO" id="GO:0006508">
    <property type="term" value="P:proteolysis"/>
    <property type="evidence" value="ECO:0007669"/>
    <property type="project" value="UniProtKB-KW"/>
</dbReference>
<evidence type="ECO:0000256" key="5">
    <source>
        <dbReference type="ARBA" id="ARBA00022737"/>
    </source>
</evidence>
<keyword evidence="5" id="KW-0677">Repeat</keyword>
<comment type="caution">
    <text evidence="9">The sequence shown here is derived from an EMBL/GenBank/DDBJ whole genome shotgun (WGS) entry which is preliminary data.</text>
</comment>
<dbReference type="Pfam" id="PF01546">
    <property type="entry name" value="Peptidase_M20"/>
    <property type="match status" value="1"/>
</dbReference>
<dbReference type="HOGENOM" id="CLU_572440_0_0_1"/>
<dbReference type="InterPro" id="IPR001680">
    <property type="entry name" value="WD40_rpt"/>
</dbReference>
<evidence type="ECO:0000313" key="10">
    <source>
        <dbReference type="Proteomes" id="UP000005446"/>
    </source>
</evidence>
<dbReference type="OrthoDB" id="7832001at2759"/>
<keyword evidence="4" id="KW-0479">Metal-binding</keyword>
<dbReference type="InterPro" id="IPR002933">
    <property type="entry name" value="Peptidase_M20"/>
</dbReference>
<keyword evidence="2 7" id="KW-0853">WD repeat</keyword>
<evidence type="ECO:0000256" key="2">
    <source>
        <dbReference type="ARBA" id="ARBA00022574"/>
    </source>
</evidence>
<dbReference type="PROSITE" id="PS00758">
    <property type="entry name" value="ARGE_DAPE_CPG2_1"/>
    <property type="match status" value="1"/>
</dbReference>
<evidence type="ECO:0000256" key="7">
    <source>
        <dbReference type="PROSITE-ProRule" id="PRU00221"/>
    </source>
</evidence>
<dbReference type="PRINTS" id="PR00320">
    <property type="entry name" value="GPROTEINBRPT"/>
</dbReference>
<proteinExistence type="inferred from homology"/>
<dbReference type="SMART" id="SM00320">
    <property type="entry name" value="WD40"/>
    <property type="match status" value="4"/>
</dbReference>
<keyword evidence="10" id="KW-1185">Reference proteome</keyword>
<comment type="similarity">
    <text evidence="1">Belongs to the peptidase M20A family.</text>
</comment>
<feature type="region of interest" description="Disordered" evidence="8">
    <location>
        <begin position="1"/>
        <end position="41"/>
    </location>
</feature>
<dbReference type="InterPro" id="IPR051458">
    <property type="entry name" value="Cyt/Met_Dipeptidase"/>
</dbReference>
<name>H0EUY7_GLAL7</name>
<evidence type="ECO:0000256" key="3">
    <source>
        <dbReference type="ARBA" id="ARBA00022670"/>
    </source>
</evidence>
<dbReference type="GO" id="GO:0008233">
    <property type="term" value="F:peptidase activity"/>
    <property type="evidence" value="ECO:0007669"/>
    <property type="project" value="UniProtKB-KW"/>
</dbReference>